<evidence type="ECO:0000259" key="12">
    <source>
        <dbReference type="Pfam" id="PF01435"/>
    </source>
</evidence>
<sequence>MGAYGLRTHIWNNLWKSGLLLAGFPVLLAIMAYGLALIFNDDPRGLASALRSSAAQWPYFFGFACIGALIWFAIAWVANQAIIDGITGARRVTRSEEPLLWNTLEALCISRGIAMPRLAVIETPERNAFASGLSRNKGAVTVTRGLLQALDEAELRGVLAHELTHIRNGDARLLVIAAVFSGVISLVAQMLFRGMRFRGGDRRGSMAATIIGFVVVSFAWGLGFVLQLALSRRREFLADAGAVELTQDADGMIAALRRIEGQSAMPAIPGQVRAMFLDDPPGQGWLASLTATHPPIAARVAALVRYAGGHDLAAPATTVPPWTGAFSEKPRNPWT</sequence>
<evidence type="ECO:0000256" key="3">
    <source>
        <dbReference type="ARBA" id="ARBA00022692"/>
    </source>
</evidence>
<keyword evidence="6 10" id="KW-0862">Zinc</keyword>
<keyword evidence="1" id="KW-1003">Cell membrane</keyword>
<keyword evidence="14" id="KW-1185">Reference proteome</keyword>
<evidence type="ECO:0000313" key="13">
    <source>
        <dbReference type="EMBL" id="MBR0655060.1"/>
    </source>
</evidence>
<feature type="transmembrane region" description="Helical" evidence="11">
    <location>
        <begin position="173"/>
        <end position="192"/>
    </location>
</feature>
<dbReference type="Gene3D" id="3.30.2010.10">
    <property type="entry name" value="Metalloproteases ('zincins'), catalytic domain"/>
    <property type="match status" value="1"/>
</dbReference>
<accession>A0AAF1JW23</accession>
<dbReference type="Pfam" id="PF01435">
    <property type="entry name" value="Peptidase_M48"/>
    <property type="match status" value="1"/>
</dbReference>
<dbReference type="RefSeq" id="WP_211873894.1">
    <property type="nucleotide sequence ID" value="NZ_JAAEDH010000007.1"/>
</dbReference>
<name>A0AAF1JW23_9PROT</name>
<dbReference type="Proteomes" id="UP001196068">
    <property type="component" value="Unassembled WGS sequence"/>
</dbReference>
<dbReference type="PANTHER" id="PTHR43221">
    <property type="entry name" value="PROTEASE HTPX"/>
    <property type="match status" value="1"/>
</dbReference>
<evidence type="ECO:0000256" key="11">
    <source>
        <dbReference type="SAM" id="Phobius"/>
    </source>
</evidence>
<gene>
    <name evidence="13" type="ORF">GXW79_08205</name>
</gene>
<feature type="transmembrane region" description="Helical" evidence="11">
    <location>
        <begin position="204"/>
        <end position="226"/>
    </location>
</feature>
<keyword evidence="2 10" id="KW-0645">Protease</keyword>
<protein>
    <submittedName>
        <fullName evidence="13">M48 family metallopeptidase</fullName>
    </submittedName>
</protein>
<dbReference type="PANTHER" id="PTHR43221:SF2">
    <property type="entry name" value="PROTEASE HTPX HOMOLOG"/>
    <property type="match status" value="1"/>
</dbReference>
<evidence type="ECO:0000256" key="1">
    <source>
        <dbReference type="ARBA" id="ARBA00022475"/>
    </source>
</evidence>
<feature type="transmembrane region" description="Helical" evidence="11">
    <location>
        <begin position="20"/>
        <end position="39"/>
    </location>
</feature>
<keyword evidence="7 11" id="KW-1133">Transmembrane helix</keyword>
<dbReference type="GO" id="GO:0006508">
    <property type="term" value="P:proteolysis"/>
    <property type="evidence" value="ECO:0007669"/>
    <property type="project" value="UniProtKB-KW"/>
</dbReference>
<evidence type="ECO:0000256" key="4">
    <source>
        <dbReference type="ARBA" id="ARBA00022723"/>
    </source>
</evidence>
<comment type="cofactor">
    <cofactor evidence="10">
        <name>Zn(2+)</name>
        <dbReference type="ChEBI" id="CHEBI:29105"/>
    </cofactor>
    <text evidence="10">Binds 1 zinc ion per subunit.</text>
</comment>
<keyword evidence="8 10" id="KW-0482">Metalloprotease</keyword>
<dbReference type="AlphaFoldDB" id="A0AAF1JW23"/>
<dbReference type="EMBL" id="JAAEDH010000007">
    <property type="protein sequence ID" value="MBR0655060.1"/>
    <property type="molecule type" value="Genomic_DNA"/>
</dbReference>
<evidence type="ECO:0000256" key="5">
    <source>
        <dbReference type="ARBA" id="ARBA00022801"/>
    </source>
</evidence>
<keyword evidence="4" id="KW-0479">Metal-binding</keyword>
<evidence type="ECO:0000256" key="2">
    <source>
        <dbReference type="ARBA" id="ARBA00022670"/>
    </source>
</evidence>
<dbReference type="GO" id="GO:0046872">
    <property type="term" value="F:metal ion binding"/>
    <property type="evidence" value="ECO:0007669"/>
    <property type="project" value="UniProtKB-KW"/>
</dbReference>
<evidence type="ECO:0000256" key="8">
    <source>
        <dbReference type="ARBA" id="ARBA00023049"/>
    </source>
</evidence>
<comment type="similarity">
    <text evidence="10">Belongs to the peptidase M48 family.</text>
</comment>
<evidence type="ECO:0000256" key="7">
    <source>
        <dbReference type="ARBA" id="ARBA00022989"/>
    </source>
</evidence>
<evidence type="ECO:0000313" key="14">
    <source>
        <dbReference type="Proteomes" id="UP001196068"/>
    </source>
</evidence>
<keyword evidence="3 11" id="KW-0812">Transmembrane</keyword>
<keyword evidence="5 10" id="KW-0378">Hydrolase</keyword>
<dbReference type="CDD" id="cd07340">
    <property type="entry name" value="M48B_Htpx_like"/>
    <property type="match status" value="1"/>
</dbReference>
<reference evidence="13" key="1">
    <citation type="submission" date="2020-01" db="EMBL/GenBank/DDBJ databases">
        <authorList>
            <person name="Rat A."/>
        </authorList>
    </citation>
    <scope>NUCLEOTIDE SEQUENCE</scope>
    <source>
        <strain evidence="13">LMG 28251</strain>
    </source>
</reference>
<reference evidence="13" key="2">
    <citation type="journal article" date="2021" name="Syst. Appl. Microbiol.">
        <title>Roseomonas hellenica sp. nov., isolated from roots of wild-growing Alkanna tinctoria.</title>
        <authorList>
            <person name="Rat A."/>
            <person name="Naranjo H.D."/>
            <person name="Lebbe L."/>
            <person name="Cnockaert M."/>
            <person name="Krigas N."/>
            <person name="Grigoriadou K."/>
            <person name="Maloupa E."/>
            <person name="Willems A."/>
        </authorList>
    </citation>
    <scope>NUCLEOTIDE SEQUENCE</scope>
    <source>
        <strain evidence="13">LMG 28251</strain>
    </source>
</reference>
<proteinExistence type="inferred from homology"/>
<dbReference type="GO" id="GO:0004222">
    <property type="term" value="F:metalloendopeptidase activity"/>
    <property type="evidence" value="ECO:0007669"/>
    <property type="project" value="InterPro"/>
</dbReference>
<keyword evidence="9 11" id="KW-0472">Membrane</keyword>
<feature type="domain" description="Peptidase M48" evidence="12">
    <location>
        <begin position="104"/>
        <end position="305"/>
    </location>
</feature>
<dbReference type="InterPro" id="IPR001915">
    <property type="entry name" value="Peptidase_M48"/>
</dbReference>
<comment type="caution">
    <text evidence="13">The sequence shown here is derived from an EMBL/GenBank/DDBJ whole genome shotgun (WGS) entry which is preliminary data.</text>
</comment>
<evidence type="ECO:0000256" key="6">
    <source>
        <dbReference type="ARBA" id="ARBA00022833"/>
    </source>
</evidence>
<evidence type="ECO:0000256" key="9">
    <source>
        <dbReference type="ARBA" id="ARBA00023136"/>
    </source>
</evidence>
<dbReference type="InterPro" id="IPR050083">
    <property type="entry name" value="HtpX_protease"/>
</dbReference>
<organism evidence="13 14">
    <name type="scientific">Plastoroseomonas arctica</name>
    <dbReference type="NCBI Taxonomy" id="1509237"/>
    <lineage>
        <taxon>Bacteria</taxon>
        <taxon>Pseudomonadati</taxon>
        <taxon>Pseudomonadota</taxon>
        <taxon>Alphaproteobacteria</taxon>
        <taxon>Acetobacterales</taxon>
        <taxon>Acetobacteraceae</taxon>
        <taxon>Plastoroseomonas</taxon>
    </lineage>
</organism>
<feature type="transmembrane region" description="Helical" evidence="11">
    <location>
        <begin position="59"/>
        <end position="78"/>
    </location>
</feature>
<evidence type="ECO:0000256" key="10">
    <source>
        <dbReference type="RuleBase" id="RU003983"/>
    </source>
</evidence>